<keyword evidence="1" id="KW-1133">Transmembrane helix</keyword>
<feature type="transmembrane region" description="Helical" evidence="1">
    <location>
        <begin position="66"/>
        <end position="85"/>
    </location>
</feature>
<reference evidence="2 3" key="1">
    <citation type="submission" date="2019-03" db="EMBL/GenBank/DDBJ databases">
        <title>Draft genome sequence of Xylaria hypoxylon DSM 108379, a ubiquitous saprotrophic-parasitic fungi on hardwood.</title>
        <authorList>
            <person name="Buettner E."/>
            <person name="Leonhardt S."/>
            <person name="Gebauer A.M."/>
            <person name="Liers C."/>
            <person name="Hofrichter M."/>
            <person name="Kellner H."/>
        </authorList>
    </citation>
    <scope>NUCLEOTIDE SEQUENCE [LARGE SCALE GENOMIC DNA]</scope>
    <source>
        <strain evidence="2 3">DSM 108379</strain>
    </source>
</reference>
<comment type="caution">
    <text evidence="2">The sequence shown here is derived from an EMBL/GenBank/DDBJ whole genome shotgun (WGS) entry which is preliminary data.</text>
</comment>
<keyword evidence="3" id="KW-1185">Reference proteome</keyword>
<keyword evidence="1" id="KW-0812">Transmembrane</keyword>
<protein>
    <submittedName>
        <fullName evidence="2">Uncharacterized protein</fullName>
    </submittedName>
</protein>
<dbReference type="OrthoDB" id="4733540at2759"/>
<feature type="transmembrane region" description="Helical" evidence="1">
    <location>
        <begin position="106"/>
        <end position="127"/>
    </location>
</feature>
<name>A0A4Z0Z9N4_9PEZI</name>
<evidence type="ECO:0000313" key="2">
    <source>
        <dbReference type="EMBL" id="TGJ88391.1"/>
    </source>
</evidence>
<dbReference type="EMBL" id="SKBN01000003">
    <property type="protein sequence ID" value="TGJ88391.1"/>
    <property type="molecule type" value="Genomic_DNA"/>
</dbReference>
<sequence length="130" mass="14235">MSGPRLTAARALASIVAYSLYTKLWNTVDTLSPANLHDPLVNAASDAETAYAEAVNGNATYEPELISLYTAVECFAAIQALLLLLRPLWNLATNQTPTPSRLLRDWFMNWCLVLVIFVSFAALKTYLGVA</sequence>
<dbReference type="Proteomes" id="UP000297716">
    <property type="component" value="Unassembled WGS sequence"/>
</dbReference>
<proteinExistence type="predicted"/>
<evidence type="ECO:0000256" key="1">
    <source>
        <dbReference type="SAM" id="Phobius"/>
    </source>
</evidence>
<organism evidence="2 3">
    <name type="scientific">Xylaria hypoxylon</name>
    <dbReference type="NCBI Taxonomy" id="37992"/>
    <lineage>
        <taxon>Eukaryota</taxon>
        <taxon>Fungi</taxon>
        <taxon>Dikarya</taxon>
        <taxon>Ascomycota</taxon>
        <taxon>Pezizomycotina</taxon>
        <taxon>Sordariomycetes</taxon>
        <taxon>Xylariomycetidae</taxon>
        <taxon>Xylariales</taxon>
        <taxon>Xylariaceae</taxon>
        <taxon>Xylaria</taxon>
    </lineage>
</organism>
<accession>A0A4Z0Z9N4</accession>
<gene>
    <name evidence="2" type="ORF">E0Z10_g297</name>
</gene>
<dbReference type="AlphaFoldDB" id="A0A4Z0Z9N4"/>
<keyword evidence="1" id="KW-0472">Membrane</keyword>
<evidence type="ECO:0000313" key="3">
    <source>
        <dbReference type="Proteomes" id="UP000297716"/>
    </source>
</evidence>